<keyword evidence="3" id="KW-1185">Reference proteome</keyword>
<dbReference type="Pfam" id="PF13712">
    <property type="entry name" value="Glyco_tranf_2_5"/>
    <property type="match status" value="1"/>
</dbReference>
<feature type="domain" description="Streptomycin biosynthesis protein StrF" evidence="1">
    <location>
        <begin position="15"/>
        <end position="226"/>
    </location>
</feature>
<dbReference type="SUPFAM" id="SSF53448">
    <property type="entry name" value="Nucleotide-diphospho-sugar transferases"/>
    <property type="match status" value="1"/>
</dbReference>
<dbReference type="AlphaFoldDB" id="A0A1M4SLJ6"/>
<evidence type="ECO:0000259" key="1">
    <source>
        <dbReference type="Pfam" id="PF13712"/>
    </source>
</evidence>
<evidence type="ECO:0000313" key="3">
    <source>
        <dbReference type="Proteomes" id="UP000184404"/>
    </source>
</evidence>
<gene>
    <name evidence="2" type="ORF">SAMN02745190_00177</name>
</gene>
<dbReference type="STRING" id="1123243.SAMN02745190_00177"/>
<organism evidence="2 3">
    <name type="scientific">Schwartzia succinivorans DSM 10502</name>
    <dbReference type="NCBI Taxonomy" id="1123243"/>
    <lineage>
        <taxon>Bacteria</taxon>
        <taxon>Bacillati</taxon>
        <taxon>Bacillota</taxon>
        <taxon>Negativicutes</taxon>
        <taxon>Selenomonadales</taxon>
        <taxon>Selenomonadaceae</taxon>
        <taxon>Schwartzia</taxon>
    </lineage>
</organism>
<dbReference type="GO" id="GO:0016740">
    <property type="term" value="F:transferase activity"/>
    <property type="evidence" value="ECO:0007669"/>
    <property type="project" value="UniProtKB-KW"/>
</dbReference>
<dbReference type="InterPro" id="IPR059123">
    <property type="entry name" value="StrF_dom"/>
</dbReference>
<name>A0A1M4SLJ6_9FIRM</name>
<reference evidence="2 3" key="1">
    <citation type="submission" date="2016-11" db="EMBL/GenBank/DDBJ databases">
        <authorList>
            <person name="Jaros S."/>
            <person name="Januszkiewicz K."/>
            <person name="Wedrychowicz H."/>
        </authorList>
    </citation>
    <scope>NUCLEOTIDE SEQUENCE [LARGE SCALE GENOMIC DNA]</scope>
    <source>
        <strain evidence="2 3">DSM 10502</strain>
    </source>
</reference>
<keyword evidence="2" id="KW-0808">Transferase</keyword>
<proteinExistence type="predicted"/>
<evidence type="ECO:0000313" key="2">
    <source>
        <dbReference type="EMBL" id="SHE33076.1"/>
    </source>
</evidence>
<dbReference type="Gene3D" id="3.90.550.10">
    <property type="entry name" value="Spore Coat Polysaccharide Biosynthesis Protein SpsA, Chain A"/>
    <property type="match status" value="1"/>
</dbReference>
<accession>A0A1M4SLJ6</accession>
<dbReference type="Proteomes" id="UP000184404">
    <property type="component" value="Unassembled WGS sequence"/>
</dbReference>
<sequence length="234" mass="26798">MKRKVVNEMDENKICFITCVNDEEWYSECLLYLKHLDIPDGMQAEYIGIRGAASMAAGYNRAMQQSDAKYKVYLHQDTLLVKKDFVSGIKSIFQDELIGAIGVIGCKNLPASGIWWDGMRTFGRVLHACEAESIVDSELQEPRGEYTPVEAVDGLLIATQYDIPWREDIFTGWHLYDTSQCKEFARRGYRVVVPNQTDGFWCIHCPKEKPLAPEYKGYQKAFLDEYGNELQPEV</sequence>
<protein>
    <submittedName>
        <fullName evidence="2">Glycosyltransferase like family protein</fullName>
    </submittedName>
</protein>
<dbReference type="InterPro" id="IPR029044">
    <property type="entry name" value="Nucleotide-diphossugar_trans"/>
</dbReference>
<dbReference type="EMBL" id="FQUG01000002">
    <property type="protein sequence ID" value="SHE33076.1"/>
    <property type="molecule type" value="Genomic_DNA"/>
</dbReference>